<feature type="region of interest" description="Disordered" evidence="1">
    <location>
        <begin position="525"/>
        <end position="545"/>
    </location>
</feature>
<protein>
    <submittedName>
        <fullName evidence="2">Uncharacterized protein</fullName>
    </submittedName>
</protein>
<dbReference type="AlphaFoldDB" id="A0AAD9PI17"/>
<sequence length="829" mass="94954">MVACYVYVAIYWLSILYPVNCIFATFEDDQEAGIFNPGVVDICIFMSTEHVSRSGGKLGAMAAVIVFAPLGISGFNIVKEGEDIIWHSNTSQTRYVMFYRTSDVRLLAFSVKNKDNDITTWNFYKKDWGGEWKPTDYKEIIKHRLNGFSSINVDLGNTATEKYITIRNNSSKDYIRKVFKIHPEALVMEILDLDDFLIFKCVNLFEQCREIQLYGFTNSLTCKVIIDIPGGQYEIYYKQERSGMWYRYSKPLSEDLRKLVMAPIPGETTKTLHERVFDDGGVAPLANYNVISNYPGGDEYIGISNPRPVDISILNDTEHAQVLGGYLGQYATAFVYTPKDMSGFNIIKEGNYIIWNSNTDGRTPVTHYRTTNIQLLECKTEVKHDNEIKTICFRKRPSRRWKQIDCSEYTELTREGYHVIDELNLDNCTSNKYLNVIDYTTGDYVDKRIEINDNVIIKKAWYEKIFKLYKRGDVMEQCRLILIRGPPNRLHCKIIIDTPGGQYELDFIQVPAGKWKQVCRPQPEDLKKSTASPLSSDASKSTQNSISIRRSGLPLLKFKPVRCSSIDNYRMKIPFNPGTVDILILNNTKRVLVSGGDFGAFSKAYEFTAKGISGFNIIKEGDEIIWNSKNTQTKGIIYYRTDKIQLVKFDNAENENGMTKEYYYKKVPGMQWKLTNPFDYRKLRLADYETLNKIDINSATTNSHVTVTDNSTEFYVDKVIKINPAVLLWTVVDADTLELYHDKAVMEQCKLIVVRGPRENAECKITIATPKGKYELYFQQMPTTVWKAAPQPLTNYYHELIIAANTPPAVISEEALHSPTPSQLRKCDS</sequence>
<accession>A0AAD9PI17</accession>
<evidence type="ECO:0000313" key="2">
    <source>
        <dbReference type="EMBL" id="KAK2195138.1"/>
    </source>
</evidence>
<organism evidence="2 3">
    <name type="scientific">Babesia duncani</name>
    <dbReference type="NCBI Taxonomy" id="323732"/>
    <lineage>
        <taxon>Eukaryota</taxon>
        <taxon>Sar</taxon>
        <taxon>Alveolata</taxon>
        <taxon>Apicomplexa</taxon>
        <taxon>Aconoidasida</taxon>
        <taxon>Piroplasmida</taxon>
        <taxon>Babesiidae</taxon>
        <taxon>Babesia</taxon>
    </lineage>
</organism>
<name>A0AAD9PI17_9APIC</name>
<comment type="caution">
    <text evidence="2">The sequence shown here is derived from an EMBL/GenBank/DDBJ whole genome shotgun (WGS) entry which is preliminary data.</text>
</comment>
<gene>
    <name evidence="2" type="ORF">BdWA1_003440</name>
</gene>
<feature type="compositionally biased region" description="Polar residues" evidence="1">
    <location>
        <begin position="529"/>
        <end position="545"/>
    </location>
</feature>
<proteinExistence type="predicted"/>
<dbReference type="EMBL" id="JALLKP010000005">
    <property type="protein sequence ID" value="KAK2195138.1"/>
    <property type="molecule type" value="Genomic_DNA"/>
</dbReference>
<evidence type="ECO:0000313" key="3">
    <source>
        <dbReference type="Proteomes" id="UP001214638"/>
    </source>
</evidence>
<dbReference type="KEGG" id="bdw:94337737"/>
<evidence type="ECO:0000256" key="1">
    <source>
        <dbReference type="SAM" id="MobiDB-lite"/>
    </source>
</evidence>
<dbReference type="GeneID" id="94337737"/>
<dbReference type="Proteomes" id="UP001214638">
    <property type="component" value="Unassembled WGS sequence"/>
</dbReference>
<reference evidence="2" key="1">
    <citation type="journal article" date="2023" name="Nat. Microbiol.">
        <title>Babesia duncani multi-omics identifies virulence factors and drug targets.</title>
        <authorList>
            <person name="Singh P."/>
            <person name="Lonardi S."/>
            <person name="Liang Q."/>
            <person name="Vydyam P."/>
            <person name="Khabirova E."/>
            <person name="Fang T."/>
            <person name="Gihaz S."/>
            <person name="Thekkiniath J."/>
            <person name="Munshi M."/>
            <person name="Abel S."/>
            <person name="Ciampossin L."/>
            <person name="Batugedara G."/>
            <person name="Gupta M."/>
            <person name="Lu X.M."/>
            <person name="Lenz T."/>
            <person name="Chakravarty S."/>
            <person name="Cornillot E."/>
            <person name="Hu Y."/>
            <person name="Ma W."/>
            <person name="Gonzalez L.M."/>
            <person name="Sanchez S."/>
            <person name="Estrada K."/>
            <person name="Sanchez-Flores A."/>
            <person name="Montero E."/>
            <person name="Harb O.S."/>
            <person name="Le Roch K.G."/>
            <person name="Mamoun C.B."/>
        </authorList>
    </citation>
    <scope>NUCLEOTIDE SEQUENCE</scope>
    <source>
        <strain evidence="2">WA1</strain>
    </source>
</reference>
<dbReference type="RefSeq" id="XP_067801981.1">
    <property type="nucleotide sequence ID" value="XM_067948450.1"/>
</dbReference>
<keyword evidence="3" id="KW-1185">Reference proteome</keyword>